<dbReference type="GeneID" id="66893942"/>
<dbReference type="KEGG" id="rpa:TX73_014830"/>
<protein>
    <submittedName>
        <fullName evidence="1">Uncharacterized protein</fullName>
    </submittedName>
</protein>
<organism evidence="1 2">
    <name type="scientific">Rhodopseudomonas palustris (strain ATCC BAA-98 / CGA009)</name>
    <dbReference type="NCBI Taxonomy" id="258594"/>
    <lineage>
        <taxon>Bacteria</taxon>
        <taxon>Pseudomonadati</taxon>
        <taxon>Pseudomonadota</taxon>
        <taxon>Alphaproteobacteria</taxon>
        <taxon>Hyphomicrobiales</taxon>
        <taxon>Nitrobacteraceae</taxon>
        <taxon>Rhodopseudomonas</taxon>
    </lineage>
</organism>
<reference evidence="1 2" key="1">
    <citation type="journal article" date="2004" name="Nat. Biotechnol.">
        <title>Complete genome sequence of the metabolically versatile photosynthetic bacterium Rhodopseudomonas palustris.</title>
        <authorList>
            <person name="Larimer F.W."/>
            <person name="Chain P."/>
            <person name="Hauser L."/>
            <person name="Lamerdin J."/>
            <person name="Malfatti S."/>
            <person name="Do L."/>
            <person name="Land M.L."/>
            <person name="Pelletier D.A."/>
            <person name="Beatty J.T."/>
            <person name="Lang A.S."/>
            <person name="Tabita F.R."/>
            <person name="Gibson J.L."/>
            <person name="Hanson T.E."/>
            <person name="Bobst C."/>
            <person name="Torres J.L."/>
            <person name="Peres C."/>
            <person name="Harrison F.H."/>
            <person name="Gibson J."/>
            <person name="Harwood C.S."/>
        </authorList>
    </citation>
    <scope>NUCLEOTIDE SEQUENCE [LARGE SCALE GENOMIC DNA]</scope>
    <source>
        <strain evidence="2">ATCC BAA-98 / CGA009</strain>
    </source>
</reference>
<gene>
    <name evidence="1" type="ORF">TX73_014830</name>
</gene>
<evidence type="ECO:0000313" key="2">
    <source>
        <dbReference type="Proteomes" id="UP000001426"/>
    </source>
</evidence>
<sequence>MLWRLVGIDLIGVVANIRELVFPAASLSGFPDPPGKTIDLRSAQVR</sequence>
<dbReference type="RefSeq" id="WP_158255388.1">
    <property type="nucleotide sequence ID" value="NZ_CP116810.1"/>
</dbReference>
<keyword evidence="2" id="KW-1185">Reference proteome</keyword>
<evidence type="ECO:0000313" key="1">
    <source>
        <dbReference type="EMBL" id="WCL93031.1"/>
    </source>
</evidence>
<proteinExistence type="predicted"/>
<accession>A0AAE9XZF0</accession>
<dbReference type="EMBL" id="CP116810">
    <property type="protein sequence ID" value="WCL93031.1"/>
    <property type="molecule type" value="Genomic_DNA"/>
</dbReference>
<dbReference type="Proteomes" id="UP000001426">
    <property type="component" value="Chromosome"/>
</dbReference>
<dbReference type="AlphaFoldDB" id="A0AAE9XZF0"/>
<name>A0AAE9XZF0_RHOPA</name>